<keyword evidence="12" id="KW-1185">Reference proteome</keyword>
<feature type="transmembrane region" description="Helical" evidence="9">
    <location>
        <begin position="445"/>
        <end position="468"/>
    </location>
</feature>
<evidence type="ECO:0000256" key="6">
    <source>
        <dbReference type="ARBA" id="ARBA00023136"/>
    </source>
</evidence>
<feature type="domain" description="PGG" evidence="10">
    <location>
        <begin position="300"/>
        <end position="330"/>
    </location>
</feature>
<evidence type="ECO:0000313" key="12">
    <source>
        <dbReference type="Proteomes" id="UP000316621"/>
    </source>
</evidence>
<organism evidence="11 12">
    <name type="scientific">Papaver somniferum</name>
    <name type="common">Opium poppy</name>
    <dbReference type="NCBI Taxonomy" id="3469"/>
    <lineage>
        <taxon>Eukaryota</taxon>
        <taxon>Viridiplantae</taxon>
        <taxon>Streptophyta</taxon>
        <taxon>Embryophyta</taxon>
        <taxon>Tracheophyta</taxon>
        <taxon>Spermatophyta</taxon>
        <taxon>Magnoliopsida</taxon>
        <taxon>Ranunculales</taxon>
        <taxon>Papaveraceae</taxon>
        <taxon>Papaveroideae</taxon>
        <taxon>Papaver</taxon>
    </lineage>
</organism>
<dbReference type="EMBL" id="CM010722">
    <property type="protein sequence ID" value="RZC72585.1"/>
    <property type="molecule type" value="Genomic_DNA"/>
</dbReference>
<dbReference type="Proteomes" id="UP000316621">
    <property type="component" value="Chromosome 8"/>
</dbReference>
<evidence type="ECO:0000313" key="11">
    <source>
        <dbReference type="EMBL" id="RZC72585.1"/>
    </source>
</evidence>
<evidence type="ECO:0000256" key="9">
    <source>
        <dbReference type="SAM" id="Phobius"/>
    </source>
</evidence>
<dbReference type="GO" id="GO:0005886">
    <property type="term" value="C:plasma membrane"/>
    <property type="evidence" value="ECO:0007669"/>
    <property type="project" value="TreeGrafter"/>
</dbReference>
<evidence type="ECO:0000256" key="5">
    <source>
        <dbReference type="ARBA" id="ARBA00023043"/>
    </source>
</evidence>
<dbReference type="AlphaFoldDB" id="A0A4Y7KL23"/>
<keyword evidence="3" id="KW-0677">Repeat</keyword>
<dbReference type="STRING" id="3469.A0A4Y7KL23"/>
<dbReference type="Gene3D" id="1.25.40.20">
    <property type="entry name" value="Ankyrin repeat-containing domain"/>
    <property type="match status" value="2"/>
</dbReference>
<feature type="transmembrane region" description="Helical" evidence="9">
    <location>
        <begin position="410"/>
        <end position="433"/>
    </location>
</feature>
<evidence type="ECO:0000256" key="2">
    <source>
        <dbReference type="ARBA" id="ARBA00022692"/>
    </source>
</evidence>
<sequence length="482" mass="54599">MERRINEAAMAGDTSTLLELIQQDPLILDRLMVMGSLQENPLHISAMLGHTDFTRELLNRKPELARELNSQGFTPLHLASAKGKIEIVEEILRIDTACCFIHDREGNIPLHLAVNKGHIEIVKEFINVKPELIRLLTSHGETILHLCVKYNQFEAFKIVEDEEILKSKDYEGNTVLHLAVAMRHLQMIKYLVESNRVDVNTLNANGFTALDVLLQCPAQSGDLLIGEILRSFGAIRSINTMLPSAIAISSHQIEPDMIGSQTILSRSLKEKKRKKKITKKKMNASEEEDDDDDDFENNRDLRRDANSLMVVAVLIATMTFEAGLNPPGGDCVKLINAATSNCTINNSFFNRSTTFESQIFNGTEIGNFIKLPGFSYYVFELVDTVGFLSSLSVIVLIICGFPFKQSCLKWTLMVVMMIAIASVALLFMFWMYATNPNHYVVQSFPAFWLLLIVLLAVWQLFRFIVWLFKKFERVACKRPRVH</sequence>
<feature type="compositionally biased region" description="Acidic residues" evidence="8">
    <location>
        <begin position="285"/>
        <end position="295"/>
    </location>
</feature>
<keyword evidence="4 9" id="KW-1133">Transmembrane helix</keyword>
<dbReference type="InterPro" id="IPR026961">
    <property type="entry name" value="PGG_dom"/>
</dbReference>
<reference evidence="11 12" key="1">
    <citation type="journal article" date="2018" name="Science">
        <title>The opium poppy genome and morphinan production.</title>
        <authorList>
            <person name="Guo L."/>
            <person name="Winzer T."/>
            <person name="Yang X."/>
            <person name="Li Y."/>
            <person name="Ning Z."/>
            <person name="He Z."/>
            <person name="Teodor R."/>
            <person name="Lu Y."/>
            <person name="Bowser T.A."/>
            <person name="Graham I.A."/>
            <person name="Ye K."/>
        </authorList>
    </citation>
    <scope>NUCLEOTIDE SEQUENCE [LARGE SCALE GENOMIC DNA]</scope>
    <source>
        <strain evidence="12">cv. HN1</strain>
        <tissue evidence="11">Leaves</tissue>
    </source>
</reference>
<feature type="repeat" description="ANK" evidence="7">
    <location>
        <begin position="171"/>
        <end position="195"/>
    </location>
</feature>
<comment type="subcellular location">
    <subcellularLocation>
        <location evidence="1">Membrane</location>
        <topology evidence="1">Multi-pass membrane protein</topology>
    </subcellularLocation>
</comment>
<keyword evidence="5 7" id="KW-0040">ANK repeat</keyword>
<dbReference type="Pfam" id="PF13857">
    <property type="entry name" value="Ank_5"/>
    <property type="match status" value="1"/>
</dbReference>
<keyword evidence="2 9" id="KW-0812">Transmembrane</keyword>
<feature type="region of interest" description="Disordered" evidence="8">
    <location>
        <begin position="274"/>
        <end position="298"/>
    </location>
</feature>
<evidence type="ECO:0000256" key="1">
    <source>
        <dbReference type="ARBA" id="ARBA00004141"/>
    </source>
</evidence>
<feature type="repeat" description="ANK" evidence="7">
    <location>
        <begin position="105"/>
        <end position="127"/>
    </location>
</feature>
<evidence type="ECO:0000256" key="7">
    <source>
        <dbReference type="PROSITE-ProRule" id="PRU00023"/>
    </source>
</evidence>
<dbReference type="OrthoDB" id="1892475at2759"/>
<evidence type="ECO:0000256" key="8">
    <source>
        <dbReference type="SAM" id="MobiDB-lite"/>
    </source>
</evidence>
<dbReference type="SMART" id="SM00248">
    <property type="entry name" value="ANK"/>
    <property type="match status" value="5"/>
</dbReference>
<dbReference type="Gramene" id="RZC72585">
    <property type="protein sequence ID" value="RZC72585"/>
    <property type="gene ID" value="C5167_048064"/>
</dbReference>
<dbReference type="InterPro" id="IPR002110">
    <property type="entry name" value="Ankyrin_rpt"/>
</dbReference>
<dbReference type="Pfam" id="PF12796">
    <property type="entry name" value="Ank_2"/>
    <property type="match status" value="2"/>
</dbReference>
<accession>A0A4Y7KL23</accession>
<protein>
    <recommendedName>
        <fullName evidence="10">PGG domain-containing protein</fullName>
    </recommendedName>
</protein>
<keyword evidence="6 9" id="KW-0472">Membrane</keyword>
<dbReference type="PROSITE" id="PS50297">
    <property type="entry name" value="ANK_REP_REGION"/>
    <property type="match status" value="3"/>
</dbReference>
<feature type="repeat" description="ANK" evidence="7">
    <location>
        <begin position="71"/>
        <end position="93"/>
    </location>
</feature>
<dbReference type="PANTHER" id="PTHR24186:SF37">
    <property type="entry name" value="PGG DOMAIN-CONTAINING PROTEIN"/>
    <property type="match status" value="1"/>
</dbReference>
<dbReference type="PANTHER" id="PTHR24186">
    <property type="entry name" value="PROTEIN PHOSPHATASE 1 REGULATORY SUBUNIT"/>
    <property type="match status" value="1"/>
</dbReference>
<dbReference type="SUPFAM" id="SSF48403">
    <property type="entry name" value="Ankyrin repeat"/>
    <property type="match status" value="1"/>
</dbReference>
<dbReference type="OMA" id="CNIVAFV"/>
<dbReference type="InterPro" id="IPR036770">
    <property type="entry name" value="Ankyrin_rpt-contain_sf"/>
</dbReference>
<evidence type="ECO:0000256" key="4">
    <source>
        <dbReference type="ARBA" id="ARBA00022989"/>
    </source>
</evidence>
<dbReference type="Pfam" id="PF13962">
    <property type="entry name" value="PGG"/>
    <property type="match status" value="1"/>
</dbReference>
<dbReference type="PROSITE" id="PS50088">
    <property type="entry name" value="ANK_REPEAT"/>
    <property type="match status" value="3"/>
</dbReference>
<feature type="transmembrane region" description="Helical" evidence="9">
    <location>
        <begin position="384"/>
        <end position="403"/>
    </location>
</feature>
<evidence type="ECO:0000256" key="3">
    <source>
        <dbReference type="ARBA" id="ARBA00022737"/>
    </source>
</evidence>
<name>A0A4Y7KL23_PAPSO</name>
<gene>
    <name evidence="11" type="ORF">C5167_048064</name>
</gene>
<evidence type="ECO:0000259" key="10">
    <source>
        <dbReference type="Pfam" id="PF13962"/>
    </source>
</evidence>
<proteinExistence type="predicted"/>